<dbReference type="AlphaFoldDB" id="A0AAN4VZK5"/>
<evidence type="ECO:0000313" key="2">
    <source>
        <dbReference type="Proteomes" id="UP001310022"/>
    </source>
</evidence>
<reference evidence="1 2" key="1">
    <citation type="submission" date="2021-12" db="EMBL/GenBank/DDBJ databases">
        <title>Genome sequencing of bacteria with rrn-lacking chromosome and rrn-plasmid.</title>
        <authorList>
            <person name="Anda M."/>
            <person name="Iwasaki W."/>
        </authorList>
    </citation>
    <scope>NUCLEOTIDE SEQUENCE [LARGE SCALE GENOMIC DNA]</scope>
    <source>
        <strain evidence="1 2">NBRC 15940</strain>
    </source>
</reference>
<accession>A0AAN4VZK5</accession>
<evidence type="ECO:0000313" key="1">
    <source>
        <dbReference type="EMBL" id="GJM62999.1"/>
    </source>
</evidence>
<dbReference type="Proteomes" id="UP001310022">
    <property type="component" value="Unassembled WGS sequence"/>
</dbReference>
<proteinExistence type="predicted"/>
<keyword evidence="2" id="KW-1185">Reference proteome</keyword>
<protein>
    <submittedName>
        <fullName evidence="1">Uncharacterized protein</fullName>
    </submittedName>
</protein>
<gene>
    <name evidence="1" type="ORF">PEDI_35510</name>
</gene>
<sequence>MTEFSCLVNSKKQMNKEKVSLPGFGILENLHYQS</sequence>
<dbReference type="EMBL" id="BQKE01000002">
    <property type="protein sequence ID" value="GJM62999.1"/>
    <property type="molecule type" value="Genomic_DNA"/>
</dbReference>
<organism evidence="1 2">
    <name type="scientific">Persicobacter diffluens</name>
    <dbReference type="NCBI Taxonomy" id="981"/>
    <lineage>
        <taxon>Bacteria</taxon>
        <taxon>Pseudomonadati</taxon>
        <taxon>Bacteroidota</taxon>
        <taxon>Cytophagia</taxon>
        <taxon>Cytophagales</taxon>
        <taxon>Persicobacteraceae</taxon>
        <taxon>Persicobacter</taxon>
    </lineage>
</organism>
<name>A0AAN4VZK5_9BACT</name>
<comment type="caution">
    <text evidence="1">The sequence shown here is derived from an EMBL/GenBank/DDBJ whole genome shotgun (WGS) entry which is preliminary data.</text>
</comment>